<evidence type="ECO:0000313" key="2">
    <source>
        <dbReference type="Proteomes" id="UP001430919"/>
    </source>
</evidence>
<protein>
    <recommendedName>
        <fullName evidence="3">MORN repeat variant</fullName>
    </recommendedName>
</protein>
<evidence type="ECO:0008006" key="3">
    <source>
        <dbReference type="Google" id="ProtNLM"/>
    </source>
</evidence>
<sequence length="141" mass="16925">MNRKIAFLLLLFSCLGCKTEQINQKIDKKKEGKWIDIYVQDNIQYKSIEYYKHNEPIKKWKSYIDGKIHKTEKFKNGISSVKNYYRNGKIESKGKTRIDTDSKQTHWYYFGDWKYYTDKGKCVAIKKYNNGELLSEQQINQ</sequence>
<dbReference type="Proteomes" id="UP001430919">
    <property type="component" value="Unassembled WGS sequence"/>
</dbReference>
<organism evidence="1 2">
    <name type="scientific">Flavobacterium pisciphilum</name>
    <dbReference type="NCBI Taxonomy" id="2893755"/>
    <lineage>
        <taxon>Bacteria</taxon>
        <taxon>Pseudomonadati</taxon>
        <taxon>Bacteroidota</taxon>
        <taxon>Flavobacteriia</taxon>
        <taxon>Flavobacteriales</taxon>
        <taxon>Flavobacteriaceae</taxon>
        <taxon>Flavobacterium</taxon>
    </lineage>
</organism>
<dbReference type="EMBL" id="JAJJMO010000001">
    <property type="protein sequence ID" value="MCC9072039.1"/>
    <property type="molecule type" value="Genomic_DNA"/>
</dbReference>
<name>A0ABS8MTF6_9FLAO</name>
<comment type="caution">
    <text evidence="1">The sequence shown here is derived from an EMBL/GenBank/DDBJ whole genome shotgun (WGS) entry which is preliminary data.</text>
</comment>
<dbReference type="Gene3D" id="3.90.930.1">
    <property type="match status" value="1"/>
</dbReference>
<proteinExistence type="predicted"/>
<reference evidence="1" key="1">
    <citation type="submission" date="2021-11" db="EMBL/GenBank/DDBJ databases">
        <title>Description of novel Flavobacterium species.</title>
        <authorList>
            <person name="Saticioglu I.B."/>
            <person name="Ay H."/>
            <person name="Altun S."/>
            <person name="Duman M."/>
        </authorList>
    </citation>
    <scope>NUCLEOTIDE SEQUENCE</scope>
    <source>
        <strain evidence="1">F-65</strain>
    </source>
</reference>
<keyword evidence="2" id="KW-1185">Reference proteome</keyword>
<evidence type="ECO:0000313" key="1">
    <source>
        <dbReference type="EMBL" id="MCC9072039.1"/>
    </source>
</evidence>
<dbReference type="RefSeq" id="WP_229988780.1">
    <property type="nucleotide sequence ID" value="NZ_JAJJMO010000001.1"/>
</dbReference>
<gene>
    <name evidence="1" type="ORF">LNQ49_10650</name>
</gene>
<accession>A0ABS8MTF6</accession>